<gene>
    <name evidence="2" type="ORF">CTRI78_v009772</name>
</gene>
<keyword evidence="1" id="KW-1133">Transmembrane helix</keyword>
<name>A0A4R8QUC7_COLTR</name>
<keyword evidence="3" id="KW-1185">Reference proteome</keyword>
<organism evidence="2 3">
    <name type="scientific">Colletotrichum trifolii</name>
    <dbReference type="NCBI Taxonomy" id="5466"/>
    <lineage>
        <taxon>Eukaryota</taxon>
        <taxon>Fungi</taxon>
        <taxon>Dikarya</taxon>
        <taxon>Ascomycota</taxon>
        <taxon>Pezizomycotina</taxon>
        <taxon>Sordariomycetes</taxon>
        <taxon>Hypocreomycetidae</taxon>
        <taxon>Glomerellales</taxon>
        <taxon>Glomerellaceae</taxon>
        <taxon>Colletotrichum</taxon>
        <taxon>Colletotrichum orbiculare species complex</taxon>
    </lineage>
</organism>
<dbReference type="STRING" id="5466.A0A4R8QUC7"/>
<sequence length="313" mass="33157">MGSTGAFGTLTKTHTYSVGNGFKKSIIYTLPPQTTAFTPPDSICTQFPKAIRCEGKPEEQDPNSPCWALPYVESTGTSLPSQCFPTSYVDSRRVTKDTKNDVMSLAYPGTACISGWTTACTTKLERSSDNFVQTWCCPPGGWTCFTDPGSQAPARGCVTTVTAPTDAWFANVITTGRSDSTMKNSWRKVPSTDLPSRGITMLQHPVLALDGRLNETNSESEGLSGGAIAGLVVGIVVLLGLIGGGGFLWLRHRSRARGAAISEAGQGNHDGKTEPPGYVVAEMHGVQSAPLELSSCTRATEVTADSRPVELAS</sequence>
<dbReference type="Proteomes" id="UP000295703">
    <property type="component" value="Unassembled WGS sequence"/>
</dbReference>
<keyword evidence="1" id="KW-0472">Membrane</keyword>
<evidence type="ECO:0000256" key="1">
    <source>
        <dbReference type="SAM" id="Phobius"/>
    </source>
</evidence>
<proteinExistence type="predicted"/>
<evidence type="ECO:0000313" key="2">
    <source>
        <dbReference type="EMBL" id="TDZ41312.1"/>
    </source>
</evidence>
<dbReference type="AlphaFoldDB" id="A0A4R8QUC7"/>
<keyword evidence="1" id="KW-0812">Transmembrane</keyword>
<accession>A0A4R8QUC7</accession>
<protein>
    <submittedName>
        <fullName evidence="2">Uncharacterized protein</fullName>
    </submittedName>
</protein>
<dbReference type="EMBL" id="RYZW01000141">
    <property type="protein sequence ID" value="TDZ41312.1"/>
    <property type="molecule type" value="Genomic_DNA"/>
</dbReference>
<comment type="caution">
    <text evidence="2">The sequence shown here is derived from an EMBL/GenBank/DDBJ whole genome shotgun (WGS) entry which is preliminary data.</text>
</comment>
<reference evidence="2 3" key="1">
    <citation type="submission" date="2018-12" db="EMBL/GenBank/DDBJ databases">
        <title>Genome sequence and assembly of Colletotrichum trifolii.</title>
        <authorList>
            <person name="Gan P."/>
            <person name="Shirasu K."/>
        </authorList>
    </citation>
    <scope>NUCLEOTIDE SEQUENCE [LARGE SCALE GENOMIC DNA]</scope>
    <source>
        <strain evidence="2 3">543-2</strain>
    </source>
</reference>
<feature type="transmembrane region" description="Helical" evidence="1">
    <location>
        <begin position="227"/>
        <end position="250"/>
    </location>
</feature>
<evidence type="ECO:0000313" key="3">
    <source>
        <dbReference type="Proteomes" id="UP000295703"/>
    </source>
</evidence>